<dbReference type="Proteomes" id="UP001335737">
    <property type="component" value="Unassembled WGS sequence"/>
</dbReference>
<evidence type="ECO:0000256" key="1">
    <source>
        <dbReference type="ARBA" id="ARBA00009437"/>
    </source>
</evidence>
<sequence>MDIRQLQYYKEIVKQGNISKAAEILNIAQPPLSQLLKKLETELGTTLIHRYRQKWELTESGQLLYQYAEQLLNQMEEVKRRIDEIEEGTTGTVRIGVSSACSNMLIDYIEGFREEFAQIKINIFSGDSEGLIKKLKQKEIDIALLLRPSNTEQYEMKPLKKEPTILIVPTSWTTLLSAQPTLEEIAHLPFIMLGAMEGYSLYGNILKAFEEHEVKLNIIVECKDIPMVVALVNRGLGISIIPRMNYKSLFYEQLKIFEFRQFDFSVEPVIMKLKDVPITKAASQFWETVK</sequence>
<evidence type="ECO:0000256" key="2">
    <source>
        <dbReference type="ARBA" id="ARBA00023015"/>
    </source>
</evidence>
<dbReference type="CDD" id="cd05466">
    <property type="entry name" value="PBP2_LTTR_substrate"/>
    <property type="match status" value="1"/>
</dbReference>
<dbReference type="PANTHER" id="PTHR30419:SF28">
    <property type="entry name" value="HTH-TYPE TRANSCRIPTIONAL REGULATOR BSDA"/>
    <property type="match status" value="1"/>
</dbReference>
<dbReference type="Pfam" id="PF03466">
    <property type="entry name" value="LysR_substrate"/>
    <property type="match status" value="1"/>
</dbReference>
<proteinExistence type="inferred from homology"/>
<dbReference type="InterPro" id="IPR050950">
    <property type="entry name" value="HTH-type_LysR_regulators"/>
</dbReference>
<dbReference type="RefSeq" id="WP_327608280.1">
    <property type="nucleotide sequence ID" value="NZ_JARZFX010000008.1"/>
</dbReference>
<dbReference type="PRINTS" id="PR00039">
    <property type="entry name" value="HTHLYSR"/>
</dbReference>
<dbReference type="InterPro" id="IPR005119">
    <property type="entry name" value="LysR_subst-bd"/>
</dbReference>
<dbReference type="Gene3D" id="3.40.190.290">
    <property type="match status" value="1"/>
</dbReference>
<dbReference type="InterPro" id="IPR036388">
    <property type="entry name" value="WH-like_DNA-bd_sf"/>
</dbReference>
<name>A0ABU6KHZ4_9BACI</name>
<evidence type="ECO:0000313" key="7">
    <source>
        <dbReference type="Proteomes" id="UP001335737"/>
    </source>
</evidence>
<evidence type="ECO:0000256" key="3">
    <source>
        <dbReference type="ARBA" id="ARBA00023125"/>
    </source>
</evidence>
<evidence type="ECO:0000313" key="6">
    <source>
        <dbReference type="EMBL" id="MEC5424713.1"/>
    </source>
</evidence>
<dbReference type="PROSITE" id="PS50931">
    <property type="entry name" value="HTH_LYSR"/>
    <property type="match status" value="1"/>
</dbReference>
<dbReference type="SUPFAM" id="SSF46785">
    <property type="entry name" value="Winged helix' DNA-binding domain"/>
    <property type="match status" value="1"/>
</dbReference>
<comment type="similarity">
    <text evidence="1">Belongs to the LysR transcriptional regulatory family.</text>
</comment>
<organism evidence="6 7">
    <name type="scientific">Virgibacillus tibetensis</name>
    <dbReference type="NCBI Taxonomy" id="3042313"/>
    <lineage>
        <taxon>Bacteria</taxon>
        <taxon>Bacillati</taxon>
        <taxon>Bacillota</taxon>
        <taxon>Bacilli</taxon>
        <taxon>Bacillales</taxon>
        <taxon>Bacillaceae</taxon>
        <taxon>Virgibacillus</taxon>
    </lineage>
</organism>
<protein>
    <submittedName>
        <fullName evidence="6">LysR family transcriptional regulator</fullName>
    </submittedName>
</protein>
<keyword evidence="4" id="KW-0804">Transcription</keyword>
<accession>A0ABU6KHZ4</accession>
<dbReference type="InterPro" id="IPR000847">
    <property type="entry name" value="LysR_HTH_N"/>
</dbReference>
<dbReference type="Pfam" id="PF00126">
    <property type="entry name" value="HTH_1"/>
    <property type="match status" value="1"/>
</dbReference>
<keyword evidence="3" id="KW-0238">DNA-binding</keyword>
<keyword evidence="2" id="KW-0805">Transcription regulation</keyword>
<feature type="domain" description="HTH lysR-type" evidence="5">
    <location>
        <begin position="1"/>
        <end position="58"/>
    </location>
</feature>
<reference evidence="6 7" key="1">
    <citation type="journal article" date="2024" name="Int. J. Syst. Evol. Microbiol.">
        <title>Virgibacillus tibetensis sp. nov., isolated from salt lake on the Tibetan Plateau of China.</title>
        <authorList>
            <person name="Phurbu D."/>
            <person name="Liu Z.-X."/>
            <person name="Wang R."/>
            <person name="Zheng Y.-Y."/>
            <person name="Liu H.-C."/>
            <person name="Zhou Y.-G."/>
            <person name="Yu Y.-J."/>
            <person name="Li A.-H."/>
        </authorList>
    </citation>
    <scope>NUCLEOTIDE SEQUENCE [LARGE SCALE GENOMIC DNA]</scope>
    <source>
        <strain evidence="6 7">C22-A2</strain>
    </source>
</reference>
<dbReference type="SUPFAM" id="SSF53850">
    <property type="entry name" value="Periplasmic binding protein-like II"/>
    <property type="match status" value="1"/>
</dbReference>
<dbReference type="Gene3D" id="1.10.10.10">
    <property type="entry name" value="Winged helix-like DNA-binding domain superfamily/Winged helix DNA-binding domain"/>
    <property type="match status" value="1"/>
</dbReference>
<keyword evidence="7" id="KW-1185">Reference proteome</keyword>
<evidence type="ECO:0000256" key="4">
    <source>
        <dbReference type="ARBA" id="ARBA00023163"/>
    </source>
</evidence>
<dbReference type="PANTHER" id="PTHR30419">
    <property type="entry name" value="HTH-TYPE TRANSCRIPTIONAL REGULATOR YBHD"/>
    <property type="match status" value="1"/>
</dbReference>
<dbReference type="InterPro" id="IPR036390">
    <property type="entry name" value="WH_DNA-bd_sf"/>
</dbReference>
<gene>
    <name evidence="6" type="ORF">QGM71_14590</name>
</gene>
<comment type="caution">
    <text evidence="6">The sequence shown here is derived from an EMBL/GenBank/DDBJ whole genome shotgun (WGS) entry which is preliminary data.</text>
</comment>
<evidence type="ECO:0000259" key="5">
    <source>
        <dbReference type="PROSITE" id="PS50931"/>
    </source>
</evidence>
<dbReference type="EMBL" id="JARZFX010000008">
    <property type="protein sequence ID" value="MEC5424713.1"/>
    <property type="molecule type" value="Genomic_DNA"/>
</dbReference>